<evidence type="ECO:0000313" key="3">
    <source>
        <dbReference type="Proteomes" id="UP000617402"/>
    </source>
</evidence>
<dbReference type="Gene3D" id="3.40.50.300">
    <property type="entry name" value="P-loop containing nucleotide triphosphate hydrolases"/>
    <property type="match status" value="1"/>
</dbReference>
<accession>A0ABR7T7F9</accession>
<gene>
    <name evidence="2" type="ORF">H1S01_15795</name>
</gene>
<reference evidence="2 3" key="1">
    <citation type="submission" date="2020-07" db="EMBL/GenBank/DDBJ databases">
        <title>Draft whole-genome sequence of Heliobacterium chlorum DSM 3682, type strain.</title>
        <authorList>
            <person name="Kyndt J.A."/>
            <person name="Meyer T.E."/>
            <person name="Imhoff J.F."/>
        </authorList>
    </citation>
    <scope>NUCLEOTIDE SEQUENCE [LARGE SCALE GENOMIC DNA]</scope>
    <source>
        <strain evidence="2 3">DSM 3682</strain>
    </source>
</reference>
<dbReference type="Pfam" id="PF12532">
    <property type="entry name" value="DUF3732"/>
    <property type="match status" value="1"/>
</dbReference>
<feature type="coiled-coil region" evidence="1">
    <location>
        <begin position="196"/>
        <end position="223"/>
    </location>
</feature>
<dbReference type="SUPFAM" id="SSF52540">
    <property type="entry name" value="P-loop containing nucleoside triphosphate hydrolases"/>
    <property type="match status" value="1"/>
</dbReference>
<name>A0ABR7T7F9_HELCL</name>
<protein>
    <submittedName>
        <fullName evidence="2">DUF3732 domain-containing protein</fullName>
    </submittedName>
</protein>
<keyword evidence="3" id="KW-1185">Reference proteome</keyword>
<evidence type="ECO:0000313" key="2">
    <source>
        <dbReference type="EMBL" id="MBC9785948.1"/>
    </source>
</evidence>
<organism evidence="2 3">
    <name type="scientific">Heliobacterium chlorum</name>
    <dbReference type="NCBI Taxonomy" id="2698"/>
    <lineage>
        <taxon>Bacteria</taxon>
        <taxon>Bacillati</taxon>
        <taxon>Bacillota</taxon>
        <taxon>Clostridia</taxon>
        <taxon>Eubacteriales</taxon>
        <taxon>Heliobacteriaceae</taxon>
        <taxon>Heliobacterium</taxon>
    </lineage>
</organism>
<proteinExistence type="predicted"/>
<keyword evidence="1" id="KW-0175">Coiled coil</keyword>
<evidence type="ECO:0000256" key="1">
    <source>
        <dbReference type="SAM" id="Coils"/>
    </source>
</evidence>
<sequence length="626" mass="73186">MKFVLEELVLWLKNGKIRRLEFKNNKINVITGDSGTGKSAIINIIDYCFFASKANISEEKINENVSWYGLKFKINNKSFTIARGALTEKGKVSDLYYYSPIGVVPEEISDTIEEKQLKEIIENEFSIDSNVIIPYGGKKLKAGSKISLRYFWLFNTQSENTICNSEVFFDKQNDEKYNEALHRVFDLATGIDTVKNIIIKEKINALEKDLNRLEKRKAALKKEENIFHSNIKELIRKAKEYDLIKDVTKNIEEDVFYLKELVKTIKDADFSSDYKEFDKLQKQKFEVKRKIRNFTRFRSEYEKYTKIQKDNLDSLQPLNFIKEKYGSLIINRDLIDLMEMFENELGLIKKEIKNKSPFNINIDEQLKNLQKELSLIEDALDRFPNIKSDFQNHIHKFVFIGEIKSKLEMFEKKFTDIFNEEEFDNKARELAELQDKLEKEIINRDLVYKLLEELIQNYLDDSGDALGTYKGYKSVFDYKNKVLKLKKPGAVNTAVVGSSSNHMFLHLCFMLGLHELIISQEVPFVPSFIILDQPSRPYYGEDAGSKKNKKNWSQIPQDDKTKITIAFKILNDFIDKINSDYKTDFQIIVLEHIPPSIWEDEKLNNVILVDEEFKHGNALIPDSYIN</sequence>
<dbReference type="InterPro" id="IPR022205">
    <property type="entry name" value="DUF3732"/>
</dbReference>
<dbReference type="RefSeq" id="WP_188041378.1">
    <property type="nucleotide sequence ID" value="NZ_JACVHF010000021.1"/>
</dbReference>
<dbReference type="EMBL" id="JACVHF010000021">
    <property type="protein sequence ID" value="MBC9785948.1"/>
    <property type="molecule type" value="Genomic_DNA"/>
</dbReference>
<dbReference type="InterPro" id="IPR027417">
    <property type="entry name" value="P-loop_NTPase"/>
</dbReference>
<comment type="caution">
    <text evidence="2">The sequence shown here is derived from an EMBL/GenBank/DDBJ whole genome shotgun (WGS) entry which is preliminary data.</text>
</comment>
<dbReference type="Proteomes" id="UP000617402">
    <property type="component" value="Unassembled WGS sequence"/>
</dbReference>